<dbReference type="Proteomes" id="UP000198981">
    <property type="component" value="Unassembled WGS sequence"/>
</dbReference>
<keyword evidence="1" id="KW-0812">Transmembrane</keyword>
<proteinExistence type="predicted"/>
<dbReference type="EMBL" id="FMUH01000001">
    <property type="protein sequence ID" value="SCX38017.1"/>
    <property type="molecule type" value="Genomic_DNA"/>
</dbReference>
<evidence type="ECO:0000313" key="3">
    <source>
        <dbReference type="Proteomes" id="UP000198981"/>
    </source>
</evidence>
<keyword evidence="1" id="KW-1133">Transmembrane helix</keyword>
<evidence type="ECO:0000256" key="1">
    <source>
        <dbReference type="SAM" id="Phobius"/>
    </source>
</evidence>
<sequence length="162" mass="17132">MSRRGWVSAEDAAGDRWRLAVDDDGWVEQPQPIGDSADPRPQLLFLLGGFGVLVLLSLAAGRLDGVGGVSGLVLAVVGLCLLLFSAVRIARFRARGRQHPGRRVRGEQISAVVLTGPEHPGPAEPLVVSVLLHDGSTLTYRTPDATARRLFAPWGSVSGPPG</sequence>
<gene>
    <name evidence="2" type="ORF">SAMN03159343_0269</name>
</gene>
<dbReference type="RefSeq" id="WP_092798962.1">
    <property type="nucleotide sequence ID" value="NZ_FMUH01000001.1"/>
</dbReference>
<keyword evidence="1" id="KW-0472">Membrane</keyword>
<accession>A0A1G4XA07</accession>
<feature type="transmembrane region" description="Helical" evidence="1">
    <location>
        <begin position="69"/>
        <end position="90"/>
    </location>
</feature>
<keyword evidence="3" id="KW-1185">Reference proteome</keyword>
<dbReference type="OrthoDB" id="5191488at2"/>
<dbReference type="AlphaFoldDB" id="A0A1G4XA07"/>
<protein>
    <submittedName>
        <fullName evidence="2">Uncharacterized protein</fullName>
    </submittedName>
</protein>
<organism evidence="2 3">
    <name type="scientific">Klenkia marina</name>
    <dbReference type="NCBI Taxonomy" id="1960309"/>
    <lineage>
        <taxon>Bacteria</taxon>
        <taxon>Bacillati</taxon>
        <taxon>Actinomycetota</taxon>
        <taxon>Actinomycetes</taxon>
        <taxon>Geodermatophilales</taxon>
        <taxon>Geodermatophilaceae</taxon>
        <taxon>Klenkia</taxon>
    </lineage>
</organism>
<evidence type="ECO:0000313" key="2">
    <source>
        <dbReference type="EMBL" id="SCX38017.1"/>
    </source>
</evidence>
<feature type="transmembrane region" description="Helical" evidence="1">
    <location>
        <begin position="43"/>
        <end position="63"/>
    </location>
</feature>
<reference evidence="3" key="1">
    <citation type="submission" date="2016-10" db="EMBL/GenBank/DDBJ databases">
        <authorList>
            <person name="Varghese N."/>
            <person name="Submissions S."/>
        </authorList>
    </citation>
    <scope>NUCLEOTIDE SEQUENCE [LARGE SCALE GENOMIC DNA]</scope>
    <source>
        <strain evidence="3">DSM 45722</strain>
    </source>
</reference>
<dbReference type="STRING" id="1960309.SAMN03159343_0269"/>
<name>A0A1G4XA07_9ACTN</name>